<protein>
    <submittedName>
        <fullName evidence="2">Uncharacterized protein</fullName>
    </submittedName>
</protein>
<gene>
    <name evidence="2" type="ORF">NDU88_003840</name>
</gene>
<dbReference type="AlphaFoldDB" id="A0AAV7V3L4"/>
<evidence type="ECO:0000256" key="1">
    <source>
        <dbReference type="SAM" id="MobiDB-lite"/>
    </source>
</evidence>
<name>A0AAV7V3L4_PLEWA</name>
<proteinExistence type="predicted"/>
<keyword evidence="3" id="KW-1185">Reference proteome</keyword>
<comment type="caution">
    <text evidence="2">The sequence shown here is derived from an EMBL/GenBank/DDBJ whole genome shotgun (WGS) entry which is preliminary data.</text>
</comment>
<reference evidence="2" key="1">
    <citation type="journal article" date="2022" name="bioRxiv">
        <title>Sequencing and chromosome-scale assembly of the giantPleurodeles waltlgenome.</title>
        <authorList>
            <person name="Brown T."/>
            <person name="Elewa A."/>
            <person name="Iarovenko S."/>
            <person name="Subramanian E."/>
            <person name="Araus A.J."/>
            <person name="Petzold A."/>
            <person name="Susuki M."/>
            <person name="Suzuki K.-i.T."/>
            <person name="Hayashi T."/>
            <person name="Toyoda A."/>
            <person name="Oliveira C."/>
            <person name="Osipova E."/>
            <person name="Leigh N.D."/>
            <person name="Simon A."/>
            <person name="Yun M.H."/>
        </authorList>
    </citation>
    <scope>NUCLEOTIDE SEQUENCE</scope>
    <source>
        <strain evidence="2">20211129_DDA</strain>
        <tissue evidence="2">Liver</tissue>
    </source>
</reference>
<feature type="region of interest" description="Disordered" evidence="1">
    <location>
        <begin position="1"/>
        <end position="21"/>
    </location>
</feature>
<accession>A0AAV7V3L4</accession>
<dbReference type="Proteomes" id="UP001066276">
    <property type="component" value="Chromosome 2_2"/>
</dbReference>
<dbReference type="EMBL" id="JANPWB010000004">
    <property type="protein sequence ID" value="KAJ1194552.1"/>
    <property type="molecule type" value="Genomic_DNA"/>
</dbReference>
<organism evidence="2 3">
    <name type="scientific">Pleurodeles waltl</name>
    <name type="common">Iberian ribbed newt</name>
    <dbReference type="NCBI Taxonomy" id="8319"/>
    <lineage>
        <taxon>Eukaryota</taxon>
        <taxon>Metazoa</taxon>
        <taxon>Chordata</taxon>
        <taxon>Craniata</taxon>
        <taxon>Vertebrata</taxon>
        <taxon>Euteleostomi</taxon>
        <taxon>Amphibia</taxon>
        <taxon>Batrachia</taxon>
        <taxon>Caudata</taxon>
        <taxon>Salamandroidea</taxon>
        <taxon>Salamandridae</taxon>
        <taxon>Pleurodelinae</taxon>
        <taxon>Pleurodeles</taxon>
    </lineage>
</organism>
<sequence>MVAPSPLKSVPDGKASGGAAFGQMSQSGGLMLTAPAPLGEGLVSVREEQDSAPLDHERRGIPAHGEWACYSEHRGHSLKSKAELHRARHPFHGLGALVVSCTTSSEAAGYADPSSGWL</sequence>
<evidence type="ECO:0000313" key="3">
    <source>
        <dbReference type="Proteomes" id="UP001066276"/>
    </source>
</evidence>
<evidence type="ECO:0000313" key="2">
    <source>
        <dbReference type="EMBL" id="KAJ1194552.1"/>
    </source>
</evidence>